<feature type="chain" id="PRO_5012263586" evidence="2">
    <location>
        <begin position="30"/>
        <end position="328"/>
    </location>
</feature>
<dbReference type="PIRSF" id="PIRSF017082">
    <property type="entry name" value="YflP"/>
    <property type="match status" value="1"/>
</dbReference>
<evidence type="ECO:0000313" key="4">
    <source>
        <dbReference type="Proteomes" id="UP000198284"/>
    </source>
</evidence>
<feature type="signal peptide" evidence="2">
    <location>
        <begin position="1"/>
        <end position="29"/>
    </location>
</feature>
<evidence type="ECO:0000313" key="3">
    <source>
        <dbReference type="EMBL" id="SNS11688.1"/>
    </source>
</evidence>
<name>A0A239BW83_9BURK</name>
<dbReference type="PANTHER" id="PTHR42928:SF5">
    <property type="entry name" value="BLR1237 PROTEIN"/>
    <property type="match status" value="1"/>
</dbReference>
<dbReference type="OrthoDB" id="8678477at2"/>
<dbReference type="RefSeq" id="WP_089397343.1">
    <property type="nucleotide sequence ID" value="NZ_FZOT01000001.1"/>
</dbReference>
<accession>A0A239BW83</accession>
<keyword evidence="4" id="KW-1185">Reference proteome</keyword>
<dbReference type="Proteomes" id="UP000198284">
    <property type="component" value="Unassembled WGS sequence"/>
</dbReference>
<keyword evidence="3" id="KW-0675">Receptor</keyword>
<protein>
    <submittedName>
        <fullName evidence="3">Tripartite-type tricarboxylate transporter, receptor component TctC</fullName>
    </submittedName>
</protein>
<dbReference type="EMBL" id="FZOT01000001">
    <property type="protein sequence ID" value="SNS11688.1"/>
    <property type="molecule type" value="Genomic_DNA"/>
</dbReference>
<sequence length="328" mass="34426">MKQSLTRRHAVLAGLAMIAGATLPALVHAQDTWPSKPIRIIVPFTAGSGTDIIARSVGEKLSQSLGQPVIVENKPGAGGTVGASQVAKSPADGYTLLVHSAGHAANAAIYGNLNYDTVNDFVGISLLATLPNVLVVAPNTYKSVAELVNAAKAKPGSINYASAGNGSATHMNAEKFRAGAKFDGTHVPYKGTPEAMSDTASGRVDFFFAPMVSALPMIKDKRLVPLALGSAKRSDQLPDVPTTVEAGVPNSDFNFWVGMLAPAKTPPEVVQRLNSEVQKILRMPDIKTRFSTLGAEPQPMDSAQFNTFIKSEVTSLGNLVKNAGIKPN</sequence>
<dbReference type="SUPFAM" id="SSF53850">
    <property type="entry name" value="Periplasmic binding protein-like II"/>
    <property type="match status" value="1"/>
</dbReference>
<dbReference type="Pfam" id="PF03401">
    <property type="entry name" value="TctC"/>
    <property type="match status" value="1"/>
</dbReference>
<organism evidence="3 4">
    <name type="scientific">Noviherbaspirillum humi</name>
    <dbReference type="NCBI Taxonomy" id="1688639"/>
    <lineage>
        <taxon>Bacteria</taxon>
        <taxon>Pseudomonadati</taxon>
        <taxon>Pseudomonadota</taxon>
        <taxon>Betaproteobacteria</taxon>
        <taxon>Burkholderiales</taxon>
        <taxon>Oxalobacteraceae</taxon>
        <taxon>Noviherbaspirillum</taxon>
    </lineage>
</organism>
<dbReference type="InterPro" id="IPR005064">
    <property type="entry name" value="BUG"/>
</dbReference>
<proteinExistence type="inferred from homology"/>
<dbReference type="AlphaFoldDB" id="A0A239BW83"/>
<comment type="similarity">
    <text evidence="1">Belongs to the UPF0065 (bug) family.</text>
</comment>
<dbReference type="Gene3D" id="3.40.190.10">
    <property type="entry name" value="Periplasmic binding protein-like II"/>
    <property type="match status" value="1"/>
</dbReference>
<dbReference type="Gene3D" id="3.40.190.150">
    <property type="entry name" value="Bordetella uptake gene, domain 1"/>
    <property type="match status" value="1"/>
</dbReference>
<evidence type="ECO:0000256" key="1">
    <source>
        <dbReference type="ARBA" id="ARBA00006987"/>
    </source>
</evidence>
<keyword evidence="2" id="KW-0732">Signal</keyword>
<dbReference type="CDD" id="cd13578">
    <property type="entry name" value="PBP2_Bug27"/>
    <property type="match status" value="1"/>
</dbReference>
<gene>
    <name evidence="3" type="ORF">SAMN06265795_10197</name>
</gene>
<dbReference type="InterPro" id="IPR042100">
    <property type="entry name" value="Bug_dom1"/>
</dbReference>
<dbReference type="PANTHER" id="PTHR42928">
    <property type="entry name" value="TRICARBOXYLATE-BINDING PROTEIN"/>
    <property type="match status" value="1"/>
</dbReference>
<evidence type="ECO:0000256" key="2">
    <source>
        <dbReference type="SAM" id="SignalP"/>
    </source>
</evidence>
<reference evidence="3 4" key="1">
    <citation type="submission" date="2017-06" db="EMBL/GenBank/DDBJ databases">
        <authorList>
            <person name="Kim H.J."/>
            <person name="Triplett B.A."/>
        </authorList>
    </citation>
    <scope>NUCLEOTIDE SEQUENCE [LARGE SCALE GENOMIC DNA]</scope>
    <source>
        <strain evidence="3 4">U15</strain>
    </source>
</reference>